<dbReference type="EMBL" id="JYDH01000046">
    <property type="protein sequence ID" value="KRY36065.1"/>
    <property type="molecule type" value="Genomic_DNA"/>
</dbReference>
<feature type="compositionally biased region" description="Polar residues" evidence="1">
    <location>
        <begin position="19"/>
        <end position="28"/>
    </location>
</feature>
<dbReference type="OrthoDB" id="10297768at2759"/>
<name>A0A0V1BGJ1_TRISP</name>
<sequence>MLIHVKVEEEEEEEEEINKSINSYSTPMNERPRSTGRQRHVISADSVTSSNPALRKHSGLSRKIVISVELQRTPPVAHYLPEVPEKDSAKVGGLKMRACESAAKRDHPRPCCLAREKKADPITRSISVFYSCQIFAFHTSADLVTRNLCHYNDPSPRRTSADNCKMKKDSRNLSFRCGAQIQDSWTKASASALGEKVDPSGCPTLTFLVSVDCNDAIELNTPESLRFPCKSYFLSSMMSPYPTTSVPYDLQLYV</sequence>
<keyword evidence="3" id="KW-1185">Reference proteome</keyword>
<protein>
    <submittedName>
        <fullName evidence="2">Uncharacterized protein</fullName>
    </submittedName>
</protein>
<dbReference type="InParanoid" id="A0A0V1BGJ1"/>
<dbReference type="AlphaFoldDB" id="A0A0V1BGJ1"/>
<evidence type="ECO:0000313" key="2">
    <source>
        <dbReference type="EMBL" id="KRY36065.1"/>
    </source>
</evidence>
<reference evidence="2 3" key="1">
    <citation type="submission" date="2015-01" db="EMBL/GenBank/DDBJ databases">
        <title>Evolution of Trichinella species and genotypes.</title>
        <authorList>
            <person name="Korhonen P.K."/>
            <person name="Edoardo P."/>
            <person name="Giuseppe L.R."/>
            <person name="Gasser R.B."/>
        </authorList>
    </citation>
    <scope>NUCLEOTIDE SEQUENCE [LARGE SCALE GENOMIC DNA]</scope>
    <source>
        <strain evidence="2">ISS3</strain>
    </source>
</reference>
<evidence type="ECO:0000256" key="1">
    <source>
        <dbReference type="SAM" id="MobiDB-lite"/>
    </source>
</evidence>
<dbReference type="Proteomes" id="UP000054776">
    <property type="component" value="Unassembled WGS sequence"/>
</dbReference>
<gene>
    <name evidence="2" type="ORF">T01_14823</name>
</gene>
<comment type="caution">
    <text evidence="2">The sequence shown here is derived from an EMBL/GenBank/DDBJ whole genome shotgun (WGS) entry which is preliminary data.</text>
</comment>
<evidence type="ECO:0000313" key="3">
    <source>
        <dbReference type="Proteomes" id="UP000054776"/>
    </source>
</evidence>
<accession>A0A0V1BGJ1</accession>
<feature type="region of interest" description="Disordered" evidence="1">
    <location>
        <begin position="1"/>
        <end position="41"/>
    </location>
</feature>
<organism evidence="2 3">
    <name type="scientific">Trichinella spiralis</name>
    <name type="common">Trichina worm</name>
    <dbReference type="NCBI Taxonomy" id="6334"/>
    <lineage>
        <taxon>Eukaryota</taxon>
        <taxon>Metazoa</taxon>
        <taxon>Ecdysozoa</taxon>
        <taxon>Nematoda</taxon>
        <taxon>Enoplea</taxon>
        <taxon>Dorylaimia</taxon>
        <taxon>Trichinellida</taxon>
        <taxon>Trichinellidae</taxon>
        <taxon>Trichinella</taxon>
    </lineage>
</organism>
<proteinExistence type="predicted"/>